<proteinExistence type="predicted"/>
<comment type="caution">
    <text evidence="1">The sequence shown here is derived from an EMBL/GenBank/DDBJ whole genome shotgun (WGS) entry which is preliminary data.</text>
</comment>
<reference evidence="1" key="1">
    <citation type="submission" date="2013-01" db="EMBL/GenBank/DDBJ databases">
        <title>Genome assembly of Mariniradius saccharolyticus AK6.</title>
        <authorList>
            <person name="Vaidya B."/>
            <person name="Khatri I."/>
            <person name="Tanuku N.R.S."/>
            <person name="Subramanian S."/>
            <person name="Pinnaka A."/>
        </authorList>
    </citation>
    <scope>NUCLEOTIDE SEQUENCE [LARGE SCALE GENOMIC DNA]</scope>
    <source>
        <strain evidence="1">AK6</strain>
    </source>
</reference>
<keyword evidence="2" id="KW-1185">Reference proteome</keyword>
<name>M7XX36_9BACT</name>
<dbReference type="Proteomes" id="UP000010953">
    <property type="component" value="Unassembled WGS sequence"/>
</dbReference>
<sequence>MFSEKLDWWKEVNFLLPFAFQNPPVVNYCWIIFYLEGFV</sequence>
<protein>
    <submittedName>
        <fullName evidence="1">Uncharacterized protein</fullName>
    </submittedName>
</protein>
<gene>
    <name evidence="1" type="ORF">C943_00349</name>
</gene>
<dbReference type="InParanoid" id="M7XX36"/>
<dbReference type="AlphaFoldDB" id="M7XX36"/>
<dbReference type="EMBL" id="AMZY02000010">
    <property type="protein sequence ID" value="EMS33072.1"/>
    <property type="molecule type" value="Genomic_DNA"/>
</dbReference>
<organism evidence="1 2">
    <name type="scientific">Mariniradius saccharolyticus AK6</name>
    <dbReference type="NCBI Taxonomy" id="1239962"/>
    <lineage>
        <taxon>Bacteria</taxon>
        <taxon>Pseudomonadati</taxon>
        <taxon>Bacteroidota</taxon>
        <taxon>Cytophagia</taxon>
        <taxon>Cytophagales</taxon>
        <taxon>Cyclobacteriaceae</taxon>
        <taxon>Mariniradius</taxon>
    </lineage>
</organism>
<evidence type="ECO:0000313" key="1">
    <source>
        <dbReference type="EMBL" id="EMS33072.1"/>
    </source>
</evidence>
<evidence type="ECO:0000313" key="2">
    <source>
        <dbReference type="Proteomes" id="UP000010953"/>
    </source>
</evidence>
<dbReference type="STRING" id="1239962.C943_00349"/>
<accession>M7XX36</accession>